<feature type="signal peptide" evidence="1">
    <location>
        <begin position="1"/>
        <end position="23"/>
    </location>
</feature>
<proteinExistence type="predicted"/>
<organism evidence="3 4">
    <name type="scientific">Linnemannia elongata AG-77</name>
    <dbReference type="NCBI Taxonomy" id="1314771"/>
    <lineage>
        <taxon>Eukaryota</taxon>
        <taxon>Fungi</taxon>
        <taxon>Fungi incertae sedis</taxon>
        <taxon>Mucoromycota</taxon>
        <taxon>Mortierellomycotina</taxon>
        <taxon>Mortierellomycetes</taxon>
        <taxon>Mortierellales</taxon>
        <taxon>Mortierellaceae</taxon>
        <taxon>Linnemannia</taxon>
    </lineage>
</organism>
<dbReference type="Pfam" id="PF25794">
    <property type="entry name" value="SACS"/>
    <property type="match status" value="2"/>
</dbReference>
<dbReference type="SUPFAM" id="SSF54695">
    <property type="entry name" value="POZ domain"/>
    <property type="match status" value="1"/>
</dbReference>
<evidence type="ECO:0000256" key="1">
    <source>
        <dbReference type="SAM" id="SignalP"/>
    </source>
</evidence>
<dbReference type="InterPro" id="IPR011333">
    <property type="entry name" value="SKP1/BTB/POZ_sf"/>
</dbReference>
<dbReference type="InterPro" id="IPR036890">
    <property type="entry name" value="HATPase_C_sf"/>
</dbReference>
<feature type="chain" id="PRO_5008275868" description="BTB domain-containing protein" evidence="1">
    <location>
        <begin position="24"/>
        <end position="2867"/>
    </location>
</feature>
<name>A0A197JEY3_9FUNG</name>
<dbReference type="STRING" id="1314771.A0A197JEY3"/>
<evidence type="ECO:0000313" key="3">
    <source>
        <dbReference type="EMBL" id="OAQ22984.1"/>
    </source>
</evidence>
<dbReference type="PROSITE" id="PS50097">
    <property type="entry name" value="BTB"/>
    <property type="match status" value="1"/>
</dbReference>
<dbReference type="SUPFAM" id="SSF55874">
    <property type="entry name" value="ATPase domain of HSP90 chaperone/DNA topoisomerase II/histidine kinase"/>
    <property type="match status" value="2"/>
</dbReference>
<dbReference type="Pfam" id="PF00651">
    <property type="entry name" value="BTB"/>
    <property type="match status" value="1"/>
</dbReference>
<dbReference type="InterPro" id="IPR052972">
    <property type="entry name" value="Sacsin_chaperone_reg"/>
</dbReference>
<dbReference type="PANTHER" id="PTHR15600">
    <property type="entry name" value="SACSIN"/>
    <property type="match status" value="1"/>
</dbReference>
<evidence type="ECO:0000313" key="4">
    <source>
        <dbReference type="Proteomes" id="UP000078512"/>
    </source>
</evidence>
<dbReference type="Gene3D" id="3.30.565.10">
    <property type="entry name" value="Histidine kinase-like ATPase, C-terminal domain"/>
    <property type="match status" value="1"/>
</dbReference>
<dbReference type="PANTHER" id="PTHR15600:SF42">
    <property type="entry name" value="SACSIN"/>
    <property type="match status" value="1"/>
</dbReference>
<dbReference type="EMBL" id="KV442134">
    <property type="protein sequence ID" value="OAQ22984.1"/>
    <property type="molecule type" value="Genomic_DNA"/>
</dbReference>
<dbReference type="NCBIfam" id="NF047352">
    <property type="entry name" value="P_loop_sacsin"/>
    <property type="match status" value="1"/>
</dbReference>
<dbReference type="InterPro" id="IPR000210">
    <property type="entry name" value="BTB/POZ_dom"/>
</dbReference>
<protein>
    <recommendedName>
        <fullName evidence="2">BTB domain-containing protein</fullName>
    </recommendedName>
</protein>
<keyword evidence="4" id="KW-1185">Reference proteome</keyword>
<dbReference type="Gene3D" id="3.30.710.10">
    <property type="entry name" value="Potassium Channel Kv1.1, Chain A"/>
    <property type="match status" value="1"/>
</dbReference>
<dbReference type="GO" id="GO:0030544">
    <property type="term" value="F:Hsp70 protein binding"/>
    <property type="evidence" value="ECO:0007669"/>
    <property type="project" value="TreeGrafter"/>
</dbReference>
<sequence length="2867" mass="323640">MLTMLFVFPSPLLSYLLSFDVQAEDTGTMLQQPMLQQPMRKGFISHGIREPLTTRIAGILRAYPDSTQIARELLQNSDDAGSTVQWYLLDHRDHVRHARCSAGSNLDSDPSKDTSLRLFHEDLEEYMGPALLSGSDSVFEEKDFQSLKNLASSVKRADESKIGQMGIGFNSIYHLTDCPSFISGDQLMIIEPHERIFNGERSQLSEGAVRGSFLNPSQGLHEYPDQLKVFSVLEDIDFSKPYKGTIFRFPLRTPEQAKTSSLTKYPRTPDEVLEMLNELKNEALKALLFLKHVQKIVIYERREDQDKPTKLFEIEIVNSAEVAAQRSQLIDNFKRHVRLCDSIDEAEVLECSTRPIYKMTHEDGRTTEETWQVTTRIGNIGKTRASMLEASHGDVNIADHKLIPWVGIAAPSDPDFKMDSSSLFCFLPVGDIQLPFPVHVNGHFAVEQSRRDIWTNTDKKIKTQSSAGIESLWNVHLFDKQIPEAYALFLENIGLDHGANYELWPTYCGDGVGRDAVWKDMLKSTLRAALSSDRPVFFCGPKPDGNIHVEPYSKVYIAGRDIDAFPLLKKALRIVVDLAEDVPDMILAELPDAVESLELTFRTLTPALVMSILHDTKNQWSLTADAATRVEMVKYCLQDNKSFPYVSGDEAYEKILTRFRVSVEVFRTLSVSNGGLVDVEVEGYPFDDIELGCRSGPKNGSKSKMYWSTMRPSSVAERIRSAYHQLFYQNNVVPEGRVCQISEQFPMNKWLTDFWNMVNSFPSAVDQKELLSGLDGIHLIPINRDSLAPLSKDRSVLYLNPGTSKDIKVSQKALEVLDHRFDCKVLRKLPMNSLSPLHGYLVDVSVGPRVLGLLSNVNRSCFEQLTPTDCDNLRQYLTICLSPRASLDSPQRQVLRHLPVFESYQETRLVPLDTPSSSMQWSVAQGYCHSSQPWIPSSVNLLAEDQPMKHHIRYLLEIPFLTKAEFLRLLVSELKERPESEWDPILSELFLGYYEHQKKVDFAPLLRPLPFVQVKTSTSEMASSIRIKPRFVADPALSMFFMDDEAVFPSGIYAKPAFRGPLEELGMKLAFNSTFVEERMSSLFSATSSGQGDNHKKASLALYDRLNSMFSKEFLTKDILSMMSSLPWLYAGKSERCRPSDCRPKEDGCLVGSQMSISEFSPSNALLRKHMGWTTPPPLEKVLAHFSSLLDQASITRGSTIQLANQDVSSIYKYLALKVQNPVSLAAIEKVLSNRPWILVSGTLYTVDRVAFKLDNNLRPQFAQVASLSLDDLFLALGVRESISQCDIEAILATIRSNYDNSERLSSKDADLVRRLLTALAHMKPKRLTSDLPVLTKGGYLKRAADVVYDDRASRRGGSDDDQLPYTFLDDGIPKTVAQCLQIDMFSVRAWEECKDTNFEPFFQQEDIVDRIKGILNDYDPSGIFIEYLQNASDAGAIFSERMGAWQGPALLFYNDAKFSEENFSALCKLGVGNKREDTSKVGRHGLGFNSAYHFTDVPSLVSGDSLVIFDPHMANLPRSRDNYGKLIAQRGHRYDIRKLTTETLVDQFQPYKGVFGFNMESHFNGTIFRIPLRLKGAPMVGKTGFGGEDWTPSQIQRMFISWIEDAKVGMLFLRNIKSIELSDGTSPMVSVTKYDCSNEPAVQFLTASLPSHASQVSIVDITSTSTGLGNITNAVSSRWLVYTEDALPANTPQDIRSLVQTQHWSTQSGVAIPLGDDRAIKSCRGRLMVHLPTPIETKFPFHMHGGFALTTNRKTLAGGSEAGDPKTVWNTYLLETCLPLTALQAYRQLLTWSFRPAPLGGPQVRELSTAIPNFYKRWPLKANDGFAAFLSAFFQHAYTSPVFPCRGHPFELPIEAVAGKNTILRGHIISESVETRVFSWLREGGRSIAETPTDLQTCLMREWGHDASRPFKQIDCNLLRRRLHQDPDFIPRQMKSLKDKQWILEEIFRPMDNSSIVAEESLLGLCVVPLLSGEWKPLRPSPIYYIATAEARELVEGKELLVNSDLFDSAVLQRVKNALVKDPAYGIEEIRLGTFASIFLSENPHGVSEDKLEKVWAYLNKFDDITPAYELPIVKTTTGDVVTVAKAAEGLEISTAFLQDKPIRIMTEFFRRMGVTMFDASQHQSHLYLRRLQVDYSERRVLELIAKNWSTHASSFVISAEEAGFLREMISSQHRHFNASVLSTLGGLPIWRTYGPPGAPLRSAIGFLYMTDHGSLENLGHHPTILHEVGSMFPFDRMGATSIEAASILRERIMPKFASNELQCTGATKSAYLALCRSLMTTASYSSMRDNALAKQVLNHAQCFLSRDGSFQTLAHMFVPGEDLTETIFVNEQHRFPDSDLYTILDGRRFSHDIRRLMTGAVEDCATFVLNEIANGSAAADQILSRATHLVRYIYGNPGSTNWMDPKWTFVPREMTPEYPYNQHAPALPHYMSFSTLCYPTERDYLWTQRGFFPQDLVPSARFRQQFSNIGRHTWREYCQHLEVLVKNIAPTMSTTERQLTFKATIFKIYKAFEDRGSEKPTASDNIKQSLREIMTVPYILNGDDMDPTKAESWVWPHDLVFGIDHKIGAHQQAHRSLLKFRNFLVSVGANEMKHIAGQVTVRSKRNIGELENRITTYFETQDEKNGFMDVKFVFEGGKSILAHKVVLASMNEEVIRQLTGSWALSARRDPSNPAIDIIQKGDDYITFWGLLYFLYTDELISTNGPPTLSAAIKPFKEQDAEDQLSERVEYLVALQHLADVYRTDRLKGLIAQELMLPGKVMYSNVFDIREHAELNRDPSVVKYCNQFIEVKENASLIEKYLEDEVVSVQAKLVALDQYLGDENAQDVPEEVDQLEGGVEEVAAREALRIELEDLEGYLSELKMKR</sequence>
<accession>A0A197JEY3</accession>
<dbReference type="InterPro" id="IPR058210">
    <property type="entry name" value="SACS/Nov_dom"/>
</dbReference>
<dbReference type="OrthoDB" id="1262810at2759"/>
<reference evidence="3 4" key="1">
    <citation type="submission" date="2016-05" db="EMBL/GenBank/DDBJ databases">
        <title>Genome sequencing reveals origins of a unique bacterial endosymbiosis in the earliest lineages of terrestrial Fungi.</title>
        <authorList>
            <consortium name="DOE Joint Genome Institute"/>
            <person name="Uehling J."/>
            <person name="Gryganskyi A."/>
            <person name="Hameed K."/>
            <person name="Tschaplinski T."/>
            <person name="Misztal P."/>
            <person name="Wu S."/>
            <person name="Desiro A."/>
            <person name="Vande Pol N."/>
            <person name="Du Z.-Y."/>
            <person name="Zienkiewicz A."/>
            <person name="Zienkiewicz K."/>
            <person name="Morin E."/>
            <person name="Tisserant E."/>
            <person name="Splivallo R."/>
            <person name="Hainaut M."/>
            <person name="Henrissat B."/>
            <person name="Ohm R."/>
            <person name="Kuo A."/>
            <person name="Yan J."/>
            <person name="Lipzen A."/>
            <person name="Nolan M."/>
            <person name="Labutti K."/>
            <person name="Barry K."/>
            <person name="Goldstein A."/>
            <person name="Labbe J."/>
            <person name="Schadt C."/>
            <person name="Tuskan G."/>
            <person name="Grigoriev I."/>
            <person name="Martin F."/>
            <person name="Vilgalys R."/>
            <person name="Bonito G."/>
        </authorList>
    </citation>
    <scope>NUCLEOTIDE SEQUENCE [LARGE SCALE GENOMIC DNA]</scope>
    <source>
        <strain evidence="3 4">AG-77</strain>
    </source>
</reference>
<keyword evidence="1" id="KW-0732">Signal</keyword>
<evidence type="ECO:0000259" key="2">
    <source>
        <dbReference type="PROSITE" id="PS50097"/>
    </source>
</evidence>
<dbReference type="Proteomes" id="UP000078512">
    <property type="component" value="Unassembled WGS sequence"/>
</dbReference>
<feature type="domain" description="BTB" evidence="2">
    <location>
        <begin position="2630"/>
        <end position="2705"/>
    </location>
</feature>
<gene>
    <name evidence="3" type="ORF">K457DRAFT_1885330</name>
</gene>